<evidence type="ECO:0000256" key="3">
    <source>
        <dbReference type="ARBA" id="ARBA00022801"/>
    </source>
</evidence>
<dbReference type="PANTHER" id="PTHR10120">
    <property type="entry name" value="CAAX PRENYL PROTEASE 1"/>
    <property type="match status" value="1"/>
</dbReference>
<accession>A0A7C1CW17</accession>
<comment type="cofactor">
    <cofactor evidence="7 8">
        <name>Zn(2+)</name>
        <dbReference type="ChEBI" id="CHEBI:29105"/>
    </cofactor>
    <text evidence="7 8">Binds 1 zinc ion per subunit.</text>
</comment>
<protein>
    <submittedName>
        <fullName evidence="12">M48 family peptidase</fullName>
    </submittedName>
</protein>
<dbReference type="InterPro" id="IPR027057">
    <property type="entry name" value="CAXX_Prtase_1"/>
</dbReference>
<keyword evidence="5 8" id="KW-0482">Metalloprotease</keyword>
<dbReference type="GO" id="GO:0071586">
    <property type="term" value="P:CAAX-box protein processing"/>
    <property type="evidence" value="ECO:0007669"/>
    <property type="project" value="InterPro"/>
</dbReference>
<keyword evidence="9" id="KW-0812">Transmembrane</keyword>
<dbReference type="Proteomes" id="UP000886198">
    <property type="component" value="Unassembled WGS sequence"/>
</dbReference>
<feature type="active site" description="Proton donor" evidence="6">
    <location>
        <position position="355"/>
    </location>
</feature>
<feature type="domain" description="CAAX prenyl protease 1 N-terminal" evidence="11">
    <location>
        <begin position="28"/>
        <end position="202"/>
    </location>
</feature>
<keyword evidence="3 8" id="KW-0378">Hydrolase</keyword>
<feature type="transmembrane region" description="Helical" evidence="9">
    <location>
        <begin position="148"/>
        <end position="167"/>
    </location>
</feature>
<feature type="binding site" evidence="7">
    <location>
        <position position="351"/>
    </location>
    <ligand>
        <name>Zn(2+)</name>
        <dbReference type="ChEBI" id="CHEBI:29105"/>
        <note>catalytic</note>
    </ligand>
</feature>
<evidence type="ECO:0000256" key="9">
    <source>
        <dbReference type="SAM" id="Phobius"/>
    </source>
</evidence>
<dbReference type="Pfam" id="PF01435">
    <property type="entry name" value="Peptidase_M48"/>
    <property type="match status" value="1"/>
</dbReference>
<feature type="transmembrane region" description="Helical" evidence="9">
    <location>
        <begin position="62"/>
        <end position="83"/>
    </location>
</feature>
<evidence type="ECO:0000256" key="1">
    <source>
        <dbReference type="ARBA" id="ARBA00022670"/>
    </source>
</evidence>
<keyword evidence="1 8" id="KW-0645">Protease</keyword>
<feature type="transmembrane region" description="Helical" evidence="9">
    <location>
        <begin position="6"/>
        <end position="24"/>
    </location>
</feature>
<evidence type="ECO:0000313" key="12">
    <source>
        <dbReference type="EMBL" id="HDP77670.1"/>
    </source>
</evidence>
<feature type="domain" description="Peptidase M48" evidence="10">
    <location>
        <begin position="205"/>
        <end position="409"/>
    </location>
</feature>
<evidence type="ECO:0000259" key="11">
    <source>
        <dbReference type="Pfam" id="PF16491"/>
    </source>
</evidence>
<feature type="transmembrane region" description="Helical" evidence="9">
    <location>
        <begin position="322"/>
        <end position="342"/>
    </location>
</feature>
<keyword evidence="9" id="KW-1133">Transmembrane helix</keyword>
<sequence length="420" mass="47565">MTSFETIFLLVVYVIAFFELYLLSLNHRNAKLSKVSLPDNLRDVFNDDLIEKSVKYTRAKGTIVMVSSIVNLLVLSLGIFWAFRAIESLSTKLAEGFAVRGLIFFISIAAISFAISLPFSVYSTFVLENRYGFNRTTPRTFVIDKLKVLLLVALIGIPLMYLALLAIDSFTYWWVYLLIGVIAFEFLTQLIFPTIILPLFYKLKPLEDEDLMKRIRAIAEKSGFAVKSILVMDASRKTGHTNAFFTGIGRAKRIVLYDSLLEKHSSEEIEAIFAHEAGHFKRKHILKGMLLSNAVTVFAVFLLWLIVESDTATGMFGISEKYTILLYAGIFLSSVFTVLDWIDSFISRKWEFEADSYAAQITGNPQPMIGALKNLSVSNLSNLSPHPMYAALYYSHPPSWERIEKLNTMVSNIDERKSRG</sequence>
<dbReference type="CDD" id="cd07343">
    <property type="entry name" value="M48A_Zmpste24p_like"/>
    <property type="match status" value="1"/>
</dbReference>
<keyword evidence="4 7" id="KW-0862">Zinc</keyword>
<evidence type="ECO:0000256" key="2">
    <source>
        <dbReference type="ARBA" id="ARBA00022723"/>
    </source>
</evidence>
<comment type="similarity">
    <text evidence="8">Belongs to the peptidase M48 family.</text>
</comment>
<dbReference type="Gene3D" id="3.30.2010.10">
    <property type="entry name" value="Metalloproteases ('zincins'), catalytic domain"/>
    <property type="match status" value="1"/>
</dbReference>
<dbReference type="GO" id="GO:0046872">
    <property type="term" value="F:metal ion binding"/>
    <property type="evidence" value="ECO:0007669"/>
    <property type="project" value="UniProtKB-KW"/>
</dbReference>
<feature type="transmembrane region" description="Helical" evidence="9">
    <location>
        <begin position="173"/>
        <end position="201"/>
    </location>
</feature>
<evidence type="ECO:0000256" key="5">
    <source>
        <dbReference type="ARBA" id="ARBA00023049"/>
    </source>
</evidence>
<evidence type="ECO:0000256" key="7">
    <source>
        <dbReference type="PIRSR" id="PIRSR627057-2"/>
    </source>
</evidence>
<feature type="binding site" evidence="7">
    <location>
        <position position="275"/>
    </location>
    <ligand>
        <name>Zn(2+)</name>
        <dbReference type="ChEBI" id="CHEBI:29105"/>
        <note>catalytic</note>
    </ligand>
</feature>
<dbReference type="GO" id="GO:0004222">
    <property type="term" value="F:metalloendopeptidase activity"/>
    <property type="evidence" value="ECO:0007669"/>
    <property type="project" value="InterPro"/>
</dbReference>
<evidence type="ECO:0000259" key="10">
    <source>
        <dbReference type="Pfam" id="PF01435"/>
    </source>
</evidence>
<keyword evidence="9" id="KW-0472">Membrane</keyword>
<dbReference type="InterPro" id="IPR001915">
    <property type="entry name" value="Peptidase_M48"/>
</dbReference>
<keyword evidence="2 7" id="KW-0479">Metal-binding</keyword>
<dbReference type="AlphaFoldDB" id="A0A7C1CW17"/>
<dbReference type="InterPro" id="IPR032456">
    <property type="entry name" value="Peptidase_M48_N"/>
</dbReference>
<evidence type="ECO:0000256" key="6">
    <source>
        <dbReference type="PIRSR" id="PIRSR627057-1"/>
    </source>
</evidence>
<proteinExistence type="inferred from homology"/>
<comment type="caution">
    <text evidence="12">The sequence shown here is derived from an EMBL/GenBank/DDBJ whole genome shotgun (WGS) entry which is preliminary data.</text>
</comment>
<dbReference type="EMBL" id="DSBT01000161">
    <property type="protein sequence ID" value="HDP77670.1"/>
    <property type="molecule type" value="Genomic_DNA"/>
</dbReference>
<organism evidence="12">
    <name type="scientific">Mesotoga infera</name>
    <dbReference type="NCBI Taxonomy" id="1236046"/>
    <lineage>
        <taxon>Bacteria</taxon>
        <taxon>Thermotogati</taxon>
        <taxon>Thermotogota</taxon>
        <taxon>Thermotogae</taxon>
        <taxon>Kosmotogales</taxon>
        <taxon>Kosmotogaceae</taxon>
        <taxon>Mesotoga</taxon>
    </lineage>
</organism>
<feature type="transmembrane region" description="Helical" evidence="9">
    <location>
        <begin position="290"/>
        <end position="307"/>
    </location>
</feature>
<gene>
    <name evidence="12" type="ORF">ENN47_05710</name>
</gene>
<reference evidence="12" key="1">
    <citation type="journal article" date="2020" name="mSystems">
        <title>Genome- and Community-Level Interaction Insights into Carbon Utilization and Element Cycling Functions of Hydrothermarchaeota in Hydrothermal Sediment.</title>
        <authorList>
            <person name="Zhou Z."/>
            <person name="Liu Y."/>
            <person name="Xu W."/>
            <person name="Pan J."/>
            <person name="Luo Z.H."/>
            <person name="Li M."/>
        </authorList>
    </citation>
    <scope>NUCLEOTIDE SEQUENCE [LARGE SCALE GENOMIC DNA]</scope>
    <source>
        <strain evidence="12">SpSt-1179</strain>
    </source>
</reference>
<feature type="active site" evidence="6">
    <location>
        <position position="276"/>
    </location>
</feature>
<feature type="binding site" evidence="7">
    <location>
        <position position="279"/>
    </location>
    <ligand>
        <name>Zn(2+)</name>
        <dbReference type="ChEBI" id="CHEBI:29105"/>
        <note>catalytic</note>
    </ligand>
</feature>
<dbReference type="Pfam" id="PF16491">
    <property type="entry name" value="Peptidase_M48_N"/>
    <property type="match status" value="1"/>
</dbReference>
<evidence type="ECO:0000256" key="4">
    <source>
        <dbReference type="ARBA" id="ARBA00022833"/>
    </source>
</evidence>
<feature type="transmembrane region" description="Helical" evidence="9">
    <location>
        <begin position="103"/>
        <end position="127"/>
    </location>
</feature>
<name>A0A7C1CW17_9BACT</name>
<evidence type="ECO:0000256" key="8">
    <source>
        <dbReference type="RuleBase" id="RU003983"/>
    </source>
</evidence>